<dbReference type="InterPro" id="IPR035102">
    <property type="entry name" value="Phosphomevalonate_kinase"/>
</dbReference>
<keyword evidence="5" id="KW-0808">Transferase</keyword>
<dbReference type="PANTHER" id="PTHR31814">
    <property type="match status" value="1"/>
</dbReference>
<keyword evidence="9" id="KW-0752">Steroid biosynthesis</keyword>
<evidence type="ECO:0000256" key="9">
    <source>
        <dbReference type="ARBA" id="ARBA00022955"/>
    </source>
</evidence>
<dbReference type="EMBL" id="LSSM01000448">
    <property type="protein sequence ID" value="OMJ28875.1"/>
    <property type="molecule type" value="Genomic_DNA"/>
</dbReference>
<dbReference type="InterPro" id="IPR016005">
    <property type="entry name" value="Erg8"/>
</dbReference>
<keyword evidence="10" id="KW-0443">Lipid metabolism</keyword>
<comment type="similarity">
    <text evidence="2">Belongs to the GHMP kinase family. Mevalonate kinase subfamily.</text>
</comment>
<dbReference type="PIRSF" id="PIRSF017288">
    <property type="entry name" value="PMK_GHMP_euk"/>
    <property type="match status" value="1"/>
</dbReference>
<sequence>MINRSDQTTIVAAPGKVLIAGGYLVLDKNYSGLVISVDSFVYSAIQTSCDNSSNSYNDSLNNRPNISYDSSSFNIKVKSFQFTDGFWEFKATKSITVDGRITVDVKQVYPVDSNKNKFIQTVLETSLLIICHKDPETIISMCNSSSTLLIVIGTDNDFNSQRSCFNNSNPKPNKESIEKIDDAYNSEPITLDKLMSLPKFNTTNTALSKVNKTGLGSSAALVSSLTASILLHFGIVSKSSFCSTSQLKNHSSINNPVNFDLQLVHNAAQFSHCLAQGKIGSGFDVSCAIFGSHVYNRFSPSSIDSAMSMADINNVNHVVDPHNLAFDSIVKKTSLPHGLHLVLADIDSGSNTPSMVSKVLSWKKSNPAQSLEVWETISEKNNLLCSYFDKLNSLFSQDPIQYSSALDKCSSLPGIKWRSLASNDQLSDPVYCQTISALTSIFERSSEVRSLMKKMGELSGVPIEPDQQTYLISECLLNPGVAMAGVPGAGGFDAIYCLVIGDRNRNMLFSSAVFTRNSSSCDGISINVSPLTCKQGPANNDGCVLVDDNNSRTEILQFHLSQF</sequence>
<dbReference type="UniPathway" id="UPA00057">
    <property type="reaction ID" value="UER00099"/>
</dbReference>
<dbReference type="InterPro" id="IPR014721">
    <property type="entry name" value="Ribsml_uS5_D2-typ_fold_subgr"/>
</dbReference>
<dbReference type="GO" id="GO:0006694">
    <property type="term" value="P:steroid biosynthetic process"/>
    <property type="evidence" value="ECO:0007669"/>
    <property type="project" value="UniProtKB-KW"/>
</dbReference>
<evidence type="ECO:0000256" key="6">
    <source>
        <dbReference type="ARBA" id="ARBA00022741"/>
    </source>
</evidence>
<accession>A0A1R1YPW2</accession>
<protein>
    <recommendedName>
        <fullName evidence="3">phosphomevalonate kinase</fullName>
        <ecNumber evidence="3">2.7.4.2</ecNumber>
    </recommendedName>
</protein>
<reference evidence="14" key="1">
    <citation type="submission" date="2017-01" db="EMBL/GenBank/DDBJ databases">
        <authorList>
            <person name="Wang Y."/>
            <person name="White M."/>
            <person name="Kvist S."/>
            <person name="Moncalvo J.-M."/>
        </authorList>
    </citation>
    <scope>NUCLEOTIDE SEQUENCE [LARGE SCALE GENOMIC DNA]</scope>
    <source>
        <strain evidence="14">ID-206-W2</strain>
    </source>
</reference>
<evidence type="ECO:0000256" key="5">
    <source>
        <dbReference type="ARBA" id="ARBA00022679"/>
    </source>
</evidence>
<dbReference type="EC" id="2.7.4.2" evidence="3"/>
<evidence type="ECO:0000256" key="3">
    <source>
        <dbReference type="ARBA" id="ARBA00012958"/>
    </source>
</evidence>
<dbReference type="GO" id="GO:0019287">
    <property type="term" value="P:isopentenyl diphosphate biosynthetic process, mevalonate pathway"/>
    <property type="evidence" value="ECO:0007669"/>
    <property type="project" value="UniProtKB-UniPathway"/>
</dbReference>
<keyword evidence="14" id="KW-1185">Reference proteome</keyword>
<evidence type="ECO:0000256" key="11">
    <source>
        <dbReference type="ARBA" id="ARBA00023221"/>
    </source>
</evidence>
<dbReference type="GO" id="GO:0010142">
    <property type="term" value="P:farnesyl diphosphate biosynthetic process, mevalonate pathway"/>
    <property type="evidence" value="ECO:0007669"/>
    <property type="project" value="TreeGrafter"/>
</dbReference>
<organism evidence="13 14">
    <name type="scientific">Smittium culicis</name>
    <dbReference type="NCBI Taxonomy" id="133412"/>
    <lineage>
        <taxon>Eukaryota</taxon>
        <taxon>Fungi</taxon>
        <taxon>Fungi incertae sedis</taxon>
        <taxon>Zoopagomycota</taxon>
        <taxon>Kickxellomycotina</taxon>
        <taxon>Harpellomycetes</taxon>
        <taxon>Harpellales</taxon>
        <taxon>Legeriomycetaceae</taxon>
        <taxon>Smittium</taxon>
    </lineage>
</organism>
<dbReference type="InterPro" id="IPR020568">
    <property type="entry name" value="Ribosomal_Su5_D2-typ_SF"/>
</dbReference>
<dbReference type="Proteomes" id="UP000187429">
    <property type="component" value="Unassembled WGS sequence"/>
</dbReference>
<dbReference type="OrthoDB" id="10262935at2759"/>
<dbReference type="AlphaFoldDB" id="A0A1R1YPW2"/>
<comment type="caution">
    <text evidence="13">The sequence shown here is derived from an EMBL/GenBank/DDBJ whole genome shotgun (WGS) entry which is preliminary data.</text>
</comment>
<evidence type="ECO:0000256" key="7">
    <source>
        <dbReference type="ARBA" id="ARBA00022777"/>
    </source>
</evidence>
<dbReference type="SUPFAM" id="SSF54211">
    <property type="entry name" value="Ribosomal protein S5 domain 2-like"/>
    <property type="match status" value="1"/>
</dbReference>
<evidence type="ECO:0000313" key="14">
    <source>
        <dbReference type="Proteomes" id="UP000187429"/>
    </source>
</evidence>
<evidence type="ECO:0000256" key="12">
    <source>
        <dbReference type="ARBA" id="ARBA00029326"/>
    </source>
</evidence>
<evidence type="ECO:0000313" key="13">
    <source>
        <dbReference type="EMBL" id="OMJ28875.1"/>
    </source>
</evidence>
<keyword evidence="4" id="KW-0444">Lipid biosynthesis</keyword>
<evidence type="ECO:0000256" key="2">
    <source>
        <dbReference type="ARBA" id="ARBA00006495"/>
    </source>
</evidence>
<evidence type="ECO:0000256" key="1">
    <source>
        <dbReference type="ARBA" id="ARBA00005017"/>
    </source>
</evidence>
<dbReference type="Gene3D" id="3.30.230.10">
    <property type="match status" value="1"/>
</dbReference>
<dbReference type="PANTHER" id="PTHR31814:SF2">
    <property type="entry name" value="PHOSPHOMEVALONATE KINASE"/>
    <property type="match status" value="1"/>
</dbReference>
<keyword evidence="8" id="KW-0067">ATP-binding</keyword>
<proteinExistence type="inferred from homology"/>
<keyword evidence="7 13" id="KW-0418">Kinase</keyword>
<dbReference type="GO" id="GO:0004631">
    <property type="term" value="F:phosphomevalonate kinase activity"/>
    <property type="evidence" value="ECO:0007669"/>
    <property type="project" value="UniProtKB-EC"/>
</dbReference>
<evidence type="ECO:0000256" key="10">
    <source>
        <dbReference type="ARBA" id="ARBA00023098"/>
    </source>
</evidence>
<keyword evidence="11" id="KW-0753">Steroid metabolism</keyword>
<gene>
    <name evidence="13" type="ORF">AYI69_g1635</name>
</gene>
<keyword evidence="6" id="KW-0547">Nucleotide-binding</keyword>
<comment type="pathway">
    <text evidence="1">Isoprenoid biosynthesis; isopentenyl diphosphate biosynthesis via mevalonate pathway; isopentenyl diphosphate from (R)-mevalonate: step 2/3.</text>
</comment>
<dbReference type="GO" id="GO:0005777">
    <property type="term" value="C:peroxisome"/>
    <property type="evidence" value="ECO:0007669"/>
    <property type="project" value="TreeGrafter"/>
</dbReference>
<dbReference type="GO" id="GO:0005524">
    <property type="term" value="F:ATP binding"/>
    <property type="evidence" value="ECO:0007669"/>
    <property type="project" value="UniProtKB-KW"/>
</dbReference>
<evidence type="ECO:0000256" key="8">
    <source>
        <dbReference type="ARBA" id="ARBA00022840"/>
    </source>
</evidence>
<evidence type="ECO:0000256" key="4">
    <source>
        <dbReference type="ARBA" id="ARBA00022516"/>
    </source>
</evidence>
<name>A0A1R1YPW2_9FUNG</name>
<comment type="catalytic activity">
    <reaction evidence="12">
        <text>(R)-5-phosphomevalonate + ATP = (R)-5-diphosphomevalonate + ADP</text>
        <dbReference type="Rhea" id="RHEA:16341"/>
        <dbReference type="ChEBI" id="CHEBI:30616"/>
        <dbReference type="ChEBI" id="CHEBI:57557"/>
        <dbReference type="ChEBI" id="CHEBI:58146"/>
        <dbReference type="ChEBI" id="CHEBI:456216"/>
        <dbReference type="EC" id="2.7.4.2"/>
    </reaction>
    <physiologicalReaction direction="left-to-right" evidence="12">
        <dbReference type="Rhea" id="RHEA:16342"/>
    </physiologicalReaction>
</comment>